<dbReference type="Pfam" id="PF26449">
    <property type="entry name" value="DUF8128"/>
    <property type="match status" value="1"/>
</dbReference>
<sequence>MENPFDGVILFIPFLIQWWWIFLPPILFFIFKELWLYYVKIGYLSRMSWTMLEISVPREVFQTPKAIENIFASLHSISIPPEFMEIYRKGKVQDYICLEMVGGGGKSHFYIRTPSGLKGYVSSQIYAHYPKAEIKEVSDYTADMPLNAPDTQYDLWGTEMKLTKEDGYPIKTYIEFEDTVEEKRIDPVSSLIESFAQLRDNEQIWIQILIRPTYAPWDKEGQKLVNKIIGKKAASKKDWADKFLDMMFLPIKIMLSAEGGKKEEKKEPSLMQHLSPGQKEIVESIERNVSKLGFDTAIRTLYIGKRDVFNRANIAAIMGFFKQFNTLNLNGFRPNSEISPRVKFPIFKKQREYARKKKIYRAYRLRLPAKINFIFNTEELATIFHFPSTVVEAPSTPRIEAKKAEPPINLPI</sequence>
<evidence type="ECO:0000259" key="2">
    <source>
        <dbReference type="Pfam" id="PF26449"/>
    </source>
</evidence>
<dbReference type="Proteomes" id="UP000177947">
    <property type="component" value="Unassembled WGS sequence"/>
</dbReference>
<organism evidence="3 4">
    <name type="scientific">Candidatus Azambacteria bacterium RIFCSPLOWO2_01_FULL_37_9</name>
    <dbReference type="NCBI Taxonomy" id="1797297"/>
    <lineage>
        <taxon>Bacteria</taxon>
        <taxon>Candidatus Azamiibacteriota</taxon>
    </lineage>
</organism>
<name>A0A1F5C5U4_9BACT</name>
<feature type="domain" description="DUF8128" evidence="2">
    <location>
        <begin position="53"/>
        <end position="394"/>
    </location>
</feature>
<proteinExistence type="predicted"/>
<evidence type="ECO:0000313" key="4">
    <source>
        <dbReference type="Proteomes" id="UP000177947"/>
    </source>
</evidence>
<gene>
    <name evidence="3" type="ORF">A2907_00455</name>
</gene>
<keyword evidence="1" id="KW-0472">Membrane</keyword>
<protein>
    <recommendedName>
        <fullName evidence="2">DUF8128 domain-containing protein</fullName>
    </recommendedName>
</protein>
<evidence type="ECO:0000256" key="1">
    <source>
        <dbReference type="SAM" id="Phobius"/>
    </source>
</evidence>
<keyword evidence="1" id="KW-0812">Transmembrane</keyword>
<accession>A0A1F5C5U4</accession>
<feature type="transmembrane region" description="Helical" evidence="1">
    <location>
        <begin position="18"/>
        <end position="39"/>
    </location>
</feature>
<evidence type="ECO:0000313" key="3">
    <source>
        <dbReference type="EMBL" id="OGD38237.1"/>
    </source>
</evidence>
<keyword evidence="1" id="KW-1133">Transmembrane helix</keyword>
<dbReference type="EMBL" id="MEYQ01000050">
    <property type="protein sequence ID" value="OGD38237.1"/>
    <property type="molecule type" value="Genomic_DNA"/>
</dbReference>
<dbReference type="AlphaFoldDB" id="A0A1F5C5U4"/>
<reference evidence="3 4" key="1">
    <citation type="journal article" date="2016" name="Nat. Commun.">
        <title>Thousands of microbial genomes shed light on interconnected biogeochemical processes in an aquifer system.</title>
        <authorList>
            <person name="Anantharaman K."/>
            <person name="Brown C.T."/>
            <person name="Hug L.A."/>
            <person name="Sharon I."/>
            <person name="Castelle C.J."/>
            <person name="Probst A.J."/>
            <person name="Thomas B.C."/>
            <person name="Singh A."/>
            <person name="Wilkins M.J."/>
            <person name="Karaoz U."/>
            <person name="Brodie E.L."/>
            <person name="Williams K.H."/>
            <person name="Hubbard S.S."/>
            <person name="Banfield J.F."/>
        </authorList>
    </citation>
    <scope>NUCLEOTIDE SEQUENCE [LARGE SCALE GENOMIC DNA]</scope>
</reference>
<dbReference type="InterPro" id="IPR058441">
    <property type="entry name" value="DUF8128"/>
</dbReference>
<comment type="caution">
    <text evidence="3">The sequence shown here is derived from an EMBL/GenBank/DDBJ whole genome shotgun (WGS) entry which is preliminary data.</text>
</comment>